<feature type="transmembrane region" description="Helical" evidence="6">
    <location>
        <begin position="212"/>
        <end position="234"/>
    </location>
</feature>
<evidence type="ECO:0000256" key="4">
    <source>
        <dbReference type="ARBA" id="ARBA00022989"/>
    </source>
</evidence>
<sequence length="305" mass="32291">MPLRYWALIVILGMGWGCSFILNAILLREIGPMSVSLGRVALGALGCWIWALATGRQVRLPLATIGGLFALGTVFFAIPFALYPISQQYLASGVAGITNAMTPIMVVIVSQVWPGGERATTAKSLGVLVGFCGIAVLSLPYLRQGSSSEVWAIFVALCAPFCYGIATNMARSYRGIDSTVVAAWSLTGAALIIAPVALAAEGSPRITRVESWAALLFIGLVLTSAAFIALYWLLRQVGPTASSTVTFVAPVSAVILGALVLDEVIQAEHLAGMAAIFLGLLLIDGRLWRRVFPRGAGEIINRKVE</sequence>
<comment type="caution">
    <text evidence="8">The sequence shown here is derived from an EMBL/GenBank/DDBJ whole genome shotgun (WGS) entry which is preliminary data.</text>
</comment>
<comment type="similarity">
    <text evidence="2">Belongs to the EamA transporter family.</text>
</comment>
<evidence type="ECO:0000313" key="8">
    <source>
        <dbReference type="EMBL" id="MCV2867793.1"/>
    </source>
</evidence>
<dbReference type="RefSeq" id="WP_263733429.1">
    <property type="nucleotide sequence ID" value="NZ_JAOWKY010000001.1"/>
</dbReference>
<feature type="transmembrane region" description="Helical" evidence="6">
    <location>
        <begin position="5"/>
        <end position="27"/>
    </location>
</feature>
<accession>A0ABT2Z9J0</accession>
<feature type="transmembrane region" description="Helical" evidence="6">
    <location>
        <begin position="60"/>
        <end position="83"/>
    </location>
</feature>
<keyword evidence="3 6" id="KW-0812">Transmembrane</keyword>
<evidence type="ECO:0000259" key="7">
    <source>
        <dbReference type="Pfam" id="PF00892"/>
    </source>
</evidence>
<comment type="subcellular location">
    <subcellularLocation>
        <location evidence="1">Membrane</location>
        <topology evidence="1">Multi-pass membrane protein</topology>
    </subcellularLocation>
</comment>
<dbReference type="EMBL" id="JAOWKY010000001">
    <property type="protein sequence ID" value="MCV2867793.1"/>
    <property type="molecule type" value="Genomic_DNA"/>
</dbReference>
<evidence type="ECO:0000256" key="3">
    <source>
        <dbReference type="ARBA" id="ARBA00022692"/>
    </source>
</evidence>
<dbReference type="PANTHER" id="PTHR32322">
    <property type="entry name" value="INNER MEMBRANE TRANSPORTER"/>
    <property type="match status" value="1"/>
</dbReference>
<feature type="transmembrane region" description="Helical" evidence="6">
    <location>
        <begin position="241"/>
        <end position="261"/>
    </location>
</feature>
<keyword evidence="4 6" id="KW-1133">Transmembrane helix</keyword>
<reference evidence="8 9" key="1">
    <citation type="submission" date="2022-10" db="EMBL/GenBank/DDBJ databases">
        <title>Defluviimonas sp. nov., isolated from ocean surface water.</title>
        <authorList>
            <person name="He W."/>
            <person name="Wang L."/>
            <person name="Zhang D.-F."/>
        </authorList>
    </citation>
    <scope>NUCLEOTIDE SEQUENCE [LARGE SCALE GENOMIC DNA]</scope>
    <source>
        <strain evidence="8 9">WL0002</strain>
    </source>
</reference>
<evidence type="ECO:0000313" key="9">
    <source>
        <dbReference type="Proteomes" id="UP001652542"/>
    </source>
</evidence>
<dbReference type="PANTHER" id="PTHR32322:SF2">
    <property type="entry name" value="EAMA DOMAIN-CONTAINING PROTEIN"/>
    <property type="match status" value="1"/>
</dbReference>
<evidence type="ECO:0000256" key="5">
    <source>
        <dbReference type="ARBA" id="ARBA00023136"/>
    </source>
</evidence>
<evidence type="ECO:0000256" key="6">
    <source>
        <dbReference type="SAM" id="Phobius"/>
    </source>
</evidence>
<dbReference type="InterPro" id="IPR037185">
    <property type="entry name" value="EmrE-like"/>
</dbReference>
<feature type="transmembrane region" description="Helical" evidence="6">
    <location>
        <begin position="148"/>
        <end position="166"/>
    </location>
</feature>
<feature type="transmembrane region" description="Helical" evidence="6">
    <location>
        <begin position="33"/>
        <end position="53"/>
    </location>
</feature>
<feature type="transmembrane region" description="Helical" evidence="6">
    <location>
        <begin position="178"/>
        <end position="200"/>
    </location>
</feature>
<keyword evidence="9" id="KW-1185">Reference proteome</keyword>
<gene>
    <name evidence="8" type="ORF">OEW28_04060</name>
</gene>
<proteinExistence type="inferred from homology"/>
<name>A0ABT2Z9J0_9RHOB</name>
<feature type="domain" description="EamA" evidence="7">
    <location>
        <begin position="8"/>
        <end position="138"/>
    </location>
</feature>
<feature type="transmembrane region" description="Helical" evidence="6">
    <location>
        <begin position="267"/>
        <end position="284"/>
    </location>
</feature>
<organism evidence="8 9">
    <name type="scientific">Albidovulum marisflavi</name>
    <dbReference type="NCBI Taxonomy" id="2984159"/>
    <lineage>
        <taxon>Bacteria</taxon>
        <taxon>Pseudomonadati</taxon>
        <taxon>Pseudomonadota</taxon>
        <taxon>Alphaproteobacteria</taxon>
        <taxon>Rhodobacterales</taxon>
        <taxon>Paracoccaceae</taxon>
        <taxon>Albidovulum</taxon>
    </lineage>
</organism>
<evidence type="ECO:0000256" key="1">
    <source>
        <dbReference type="ARBA" id="ARBA00004141"/>
    </source>
</evidence>
<feature type="domain" description="EamA" evidence="7">
    <location>
        <begin position="151"/>
        <end position="283"/>
    </location>
</feature>
<dbReference type="InterPro" id="IPR000620">
    <property type="entry name" value="EamA_dom"/>
</dbReference>
<dbReference type="InterPro" id="IPR050638">
    <property type="entry name" value="AA-Vitamin_Transporters"/>
</dbReference>
<keyword evidence="5 6" id="KW-0472">Membrane</keyword>
<feature type="transmembrane region" description="Helical" evidence="6">
    <location>
        <begin position="125"/>
        <end position="142"/>
    </location>
</feature>
<dbReference type="Proteomes" id="UP001652542">
    <property type="component" value="Unassembled WGS sequence"/>
</dbReference>
<evidence type="ECO:0000256" key="2">
    <source>
        <dbReference type="ARBA" id="ARBA00007362"/>
    </source>
</evidence>
<feature type="transmembrane region" description="Helical" evidence="6">
    <location>
        <begin position="89"/>
        <end position="113"/>
    </location>
</feature>
<dbReference type="Pfam" id="PF00892">
    <property type="entry name" value="EamA"/>
    <property type="match status" value="2"/>
</dbReference>
<dbReference type="SUPFAM" id="SSF103481">
    <property type="entry name" value="Multidrug resistance efflux transporter EmrE"/>
    <property type="match status" value="2"/>
</dbReference>
<protein>
    <submittedName>
        <fullName evidence="8">DMT family transporter</fullName>
    </submittedName>
</protein>